<name>A0A2S9IB17_9GAMM</name>
<feature type="transmembrane region" description="Helical" evidence="6">
    <location>
        <begin position="699"/>
        <end position="720"/>
    </location>
</feature>
<sequence>MENRPGMIDNPIPVHDNARSRRFADRLTRRVVTACGVAILLVMLLLFFWLIWVVIPLFSAPGFQNVGETKLDSHSQSVALGTDKVQRWGWRIDQDGRGQFISLEAQNATLPQPTSDQRSQPQSEPTLQLQPQTLLAGPVRAASSADNLTTLLLDNSGNMLLVRPDFSLPQKPEWSFPLGDIPVASGDAGAGQISVAQSAENRWVVALAGTDRITLWQLQPQQPAQNTNLTVSNVNQLLLSPDGGLLFTLSGSQLRVWTLGEGAPSLRDAVTLPRPAKSLALLSGGSSLLVADDRGISQWFDIASADGPHLRRIRDFDGARWQPLLFGEAHRRVFATLSPQGELKLYASKQQGAILTRQLSAGIQRAQFSPEGDGLLVEREGNWQHYRMQNPWPDISWRSLWQKVWYENYPEPDYVWQSTSANDYYQGKYSLVPMVVGTLKAAALAMLFATPLALAAAMYTAWFMSPRLRRWVKPAIEMMGALPSVVIGLIAGLWLAPRLGDKLSGVMLLPLMLAAVLLLCSWGRQKLPPRWRRRWLTEGREVVILLPLLLLTGLFCLWIVPMVEQAIWGQVWADRLSSGYQQRNLLVAGVAMGFALVPLIFTLAEDAIFSVPASQGQGSLALGATQWQTLTRVVLPGASSGIFAALMIGFGRALGETMIVLMATGNTPVTDGGLLQGLRSLAANVAVEMPEAAAGSAHYRILFLSALVLLVFTLVVNTIAEIVRQRLRQRYSQQEVQG</sequence>
<dbReference type="RefSeq" id="WP_105593247.1">
    <property type="nucleotide sequence ID" value="NZ_PDET01000008.1"/>
</dbReference>
<dbReference type="Proteomes" id="UP000239181">
    <property type="component" value="Unassembled WGS sequence"/>
</dbReference>
<evidence type="ECO:0000256" key="4">
    <source>
        <dbReference type="ARBA" id="ARBA00022989"/>
    </source>
</evidence>
<dbReference type="CDD" id="cd06261">
    <property type="entry name" value="TM_PBP2"/>
    <property type="match status" value="1"/>
</dbReference>
<organism evidence="9 10">
    <name type="scientific">Pantoea coffeiphila</name>
    <dbReference type="NCBI Taxonomy" id="1465635"/>
    <lineage>
        <taxon>Bacteria</taxon>
        <taxon>Pseudomonadati</taxon>
        <taxon>Pseudomonadota</taxon>
        <taxon>Gammaproteobacteria</taxon>
        <taxon>Enterobacterales</taxon>
        <taxon>Erwiniaceae</taxon>
        <taxon>Pantoea</taxon>
    </lineage>
</organism>
<evidence type="ECO:0000259" key="8">
    <source>
        <dbReference type="PROSITE" id="PS50928"/>
    </source>
</evidence>
<comment type="subcellular location">
    <subcellularLocation>
        <location evidence="1">Cell inner membrane</location>
        <topology evidence="1">Multi-pass membrane protein</topology>
    </subcellularLocation>
    <subcellularLocation>
        <location evidence="6">Cell membrane</location>
        <topology evidence="6">Multi-pass membrane protein</topology>
    </subcellularLocation>
</comment>
<evidence type="ECO:0000313" key="10">
    <source>
        <dbReference type="Proteomes" id="UP000239181"/>
    </source>
</evidence>
<dbReference type="Gene3D" id="2.130.10.10">
    <property type="entry name" value="YVTN repeat-like/Quinoprotein amine dehydrogenase"/>
    <property type="match status" value="1"/>
</dbReference>
<evidence type="ECO:0000313" key="9">
    <source>
        <dbReference type="EMBL" id="PRD14968.1"/>
    </source>
</evidence>
<comment type="caution">
    <text evidence="9">The sequence shown here is derived from an EMBL/GenBank/DDBJ whole genome shotgun (WGS) entry which is preliminary data.</text>
</comment>
<keyword evidence="10" id="KW-1185">Reference proteome</keyword>
<dbReference type="EMBL" id="PDET01000008">
    <property type="protein sequence ID" value="PRD14968.1"/>
    <property type="molecule type" value="Genomic_DNA"/>
</dbReference>
<dbReference type="InterPro" id="IPR000515">
    <property type="entry name" value="MetI-like"/>
</dbReference>
<feature type="transmembrane region" description="Helical" evidence="6">
    <location>
        <begin position="542"/>
        <end position="563"/>
    </location>
</feature>
<keyword evidence="5 6" id="KW-0472">Membrane</keyword>
<dbReference type="GO" id="GO:0005886">
    <property type="term" value="C:plasma membrane"/>
    <property type="evidence" value="ECO:0007669"/>
    <property type="project" value="UniProtKB-SubCell"/>
</dbReference>
<feature type="compositionally biased region" description="Low complexity" evidence="7">
    <location>
        <begin position="119"/>
        <end position="131"/>
    </location>
</feature>
<dbReference type="Pfam" id="PF00528">
    <property type="entry name" value="BPD_transp_1"/>
    <property type="match status" value="1"/>
</dbReference>
<keyword evidence="2" id="KW-1003">Cell membrane</keyword>
<keyword evidence="3 6" id="KW-0812">Transmembrane</keyword>
<feature type="transmembrane region" description="Helical" evidence="6">
    <location>
        <begin position="503"/>
        <end position="522"/>
    </location>
</feature>
<dbReference type="GO" id="GO:0055085">
    <property type="term" value="P:transmembrane transport"/>
    <property type="evidence" value="ECO:0007669"/>
    <property type="project" value="InterPro"/>
</dbReference>
<dbReference type="SUPFAM" id="SSF161098">
    <property type="entry name" value="MetI-like"/>
    <property type="match status" value="2"/>
</dbReference>
<dbReference type="PANTHER" id="PTHR42727:SF1">
    <property type="entry name" value="PHOSPHATE TRANSPORT SYSTEM PERMEASE"/>
    <property type="match status" value="1"/>
</dbReference>
<feature type="domain" description="ABC transmembrane type-1" evidence="8">
    <location>
        <begin position="435"/>
        <end position="720"/>
    </location>
</feature>
<protein>
    <submittedName>
        <fullName evidence="9">Phosphate ABC transporter permease</fullName>
    </submittedName>
</protein>
<evidence type="ECO:0000256" key="1">
    <source>
        <dbReference type="ARBA" id="ARBA00004429"/>
    </source>
</evidence>
<feature type="transmembrane region" description="Helical" evidence="6">
    <location>
        <begin position="633"/>
        <end position="654"/>
    </location>
</feature>
<dbReference type="PANTHER" id="PTHR42727">
    <property type="entry name" value="PHOSPHATE TRANSPORT SYSTEM PERMEASE PROTEIN"/>
    <property type="match status" value="1"/>
</dbReference>
<gene>
    <name evidence="9" type="ORF">CQW29_13510</name>
</gene>
<evidence type="ECO:0000256" key="6">
    <source>
        <dbReference type="RuleBase" id="RU363032"/>
    </source>
</evidence>
<keyword evidence="4 6" id="KW-1133">Transmembrane helix</keyword>
<feature type="transmembrane region" description="Helical" evidence="6">
    <location>
        <begin position="31"/>
        <end position="55"/>
    </location>
</feature>
<evidence type="ECO:0000256" key="5">
    <source>
        <dbReference type="ARBA" id="ARBA00023136"/>
    </source>
</evidence>
<dbReference type="InterPro" id="IPR015943">
    <property type="entry name" value="WD40/YVTN_repeat-like_dom_sf"/>
</dbReference>
<keyword evidence="6" id="KW-0813">Transport</keyword>
<feature type="transmembrane region" description="Helical" evidence="6">
    <location>
        <begin position="475"/>
        <end position="497"/>
    </location>
</feature>
<proteinExistence type="inferred from homology"/>
<accession>A0A2S9IB17</accession>
<dbReference type="InterPro" id="IPR035906">
    <property type="entry name" value="MetI-like_sf"/>
</dbReference>
<dbReference type="SUPFAM" id="SSF69322">
    <property type="entry name" value="Tricorn protease domain 2"/>
    <property type="match status" value="1"/>
</dbReference>
<keyword evidence="2" id="KW-0997">Cell inner membrane</keyword>
<comment type="similarity">
    <text evidence="6">Belongs to the binding-protein-dependent transport system permease family.</text>
</comment>
<dbReference type="PROSITE" id="PS50928">
    <property type="entry name" value="ABC_TM1"/>
    <property type="match status" value="1"/>
</dbReference>
<feature type="region of interest" description="Disordered" evidence="7">
    <location>
        <begin position="110"/>
        <end position="131"/>
    </location>
</feature>
<feature type="transmembrane region" description="Helical" evidence="6">
    <location>
        <begin position="583"/>
        <end position="604"/>
    </location>
</feature>
<evidence type="ECO:0000256" key="2">
    <source>
        <dbReference type="ARBA" id="ARBA00022519"/>
    </source>
</evidence>
<feature type="transmembrane region" description="Helical" evidence="6">
    <location>
        <begin position="441"/>
        <end position="463"/>
    </location>
</feature>
<reference evidence="9 10" key="1">
    <citation type="submission" date="2017-10" db="EMBL/GenBank/DDBJ databases">
        <title>Draft genome of two endophytic bacteria isolated from 'guarana' Paullinia cupana (Mart.) Ducke.</title>
        <authorList>
            <person name="Siqueira K.A."/>
            <person name="Liotti R.G."/>
            <person name="Mendes T.A."/>
            <person name="Soares M.A."/>
        </authorList>
    </citation>
    <scope>NUCLEOTIDE SEQUENCE [LARGE SCALE GENOMIC DNA]</scope>
    <source>
        <strain evidence="9 10">342</strain>
    </source>
</reference>
<dbReference type="OrthoDB" id="9785113at2"/>
<dbReference type="AlphaFoldDB" id="A0A2S9IB17"/>
<evidence type="ECO:0000256" key="7">
    <source>
        <dbReference type="SAM" id="MobiDB-lite"/>
    </source>
</evidence>
<dbReference type="Gene3D" id="1.10.3720.10">
    <property type="entry name" value="MetI-like"/>
    <property type="match status" value="2"/>
</dbReference>
<evidence type="ECO:0000256" key="3">
    <source>
        <dbReference type="ARBA" id="ARBA00022692"/>
    </source>
</evidence>